<protein>
    <submittedName>
        <fullName evidence="9">Acyl-CoA dehydrogenase</fullName>
    </submittedName>
</protein>
<dbReference type="FunFam" id="1.20.140.10:FF:000004">
    <property type="entry name" value="Acyl-CoA dehydrogenase FadE25"/>
    <property type="match status" value="1"/>
</dbReference>
<feature type="domain" description="Acyl-CoA dehydrogenase/oxidase N-terminal" evidence="8">
    <location>
        <begin position="3"/>
        <end position="113"/>
    </location>
</feature>
<dbReference type="InterPro" id="IPR046373">
    <property type="entry name" value="Acyl-CoA_Oxase/DH_mid-dom_sf"/>
</dbReference>
<evidence type="ECO:0000259" key="7">
    <source>
        <dbReference type="Pfam" id="PF02770"/>
    </source>
</evidence>
<dbReference type="RefSeq" id="WP_123064851.1">
    <property type="nucleotide sequence ID" value="NZ_RIAS01000007.1"/>
</dbReference>
<accession>A0A5M9WTV2</accession>
<dbReference type="Gene3D" id="1.10.540.10">
    <property type="entry name" value="Acyl-CoA dehydrogenase/oxidase, N-terminal domain"/>
    <property type="match status" value="1"/>
</dbReference>
<dbReference type="PANTHER" id="PTHR43884">
    <property type="entry name" value="ACYL-COA DEHYDROGENASE"/>
    <property type="match status" value="1"/>
</dbReference>
<dbReference type="InterPro" id="IPR036250">
    <property type="entry name" value="AcylCo_DH-like_C"/>
</dbReference>
<evidence type="ECO:0000256" key="2">
    <source>
        <dbReference type="ARBA" id="ARBA00009347"/>
    </source>
</evidence>
<dbReference type="Proteomes" id="UP000323664">
    <property type="component" value="Unassembled WGS sequence"/>
</dbReference>
<feature type="domain" description="Acyl-CoA oxidase/dehydrogenase middle" evidence="7">
    <location>
        <begin position="118"/>
        <end position="210"/>
    </location>
</feature>
<comment type="cofactor">
    <cofactor evidence="1 5">
        <name>FAD</name>
        <dbReference type="ChEBI" id="CHEBI:57692"/>
    </cofactor>
</comment>
<dbReference type="OrthoDB" id="9802447at2"/>
<evidence type="ECO:0000256" key="3">
    <source>
        <dbReference type="ARBA" id="ARBA00022630"/>
    </source>
</evidence>
<dbReference type="InterPro" id="IPR009100">
    <property type="entry name" value="AcylCoA_DH/oxidase_NM_dom_sf"/>
</dbReference>
<evidence type="ECO:0000259" key="8">
    <source>
        <dbReference type="Pfam" id="PF02771"/>
    </source>
</evidence>
<dbReference type="InterPro" id="IPR006091">
    <property type="entry name" value="Acyl-CoA_Oxase/DH_mid-dom"/>
</dbReference>
<comment type="caution">
    <text evidence="9">The sequence shown here is derived from an EMBL/GenBank/DDBJ whole genome shotgun (WGS) entry which is preliminary data.</text>
</comment>
<dbReference type="GO" id="GO:0050660">
    <property type="term" value="F:flavin adenine dinucleotide binding"/>
    <property type="evidence" value="ECO:0007669"/>
    <property type="project" value="InterPro"/>
</dbReference>
<dbReference type="SUPFAM" id="SSF56645">
    <property type="entry name" value="Acyl-CoA dehydrogenase NM domain-like"/>
    <property type="match status" value="1"/>
</dbReference>
<dbReference type="GO" id="GO:0003995">
    <property type="term" value="F:acyl-CoA dehydrogenase activity"/>
    <property type="evidence" value="ECO:0007669"/>
    <property type="project" value="TreeGrafter"/>
</dbReference>
<dbReference type="SUPFAM" id="SSF47203">
    <property type="entry name" value="Acyl-CoA dehydrogenase C-terminal domain-like"/>
    <property type="match status" value="1"/>
</dbReference>
<name>A0A5M9WTV2_PAEAM</name>
<dbReference type="EMBL" id="RIAS01000007">
    <property type="protein sequence ID" value="KAA8785050.1"/>
    <property type="molecule type" value="Genomic_DNA"/>
</dbReference>
<evidence type="ECO:0000259" key="6">
    <source>
        <dbReference type="Pfam" id="PF00441"/>
    </source>
</evidence>
<keyword evidence="5" id="KW-0560">Oxidoreductase</keyword>
<organism evidence="9 10">
    <name type="scientific">Paenibacillus amylolyticus</name>
    <dbReference type="NCBI Taxonomy" id="1451"/>
    <lineage>
        <taxon>Bacteria</taxon>
        <taxon>Bacillati</taxon>
        <taxon>Bacillota</taxon>
        <taxon>Bacilli</taxon>
        <taxon>Bacillales</taxon>
        <taxon>Paenibacillaceae</taxon>
        <taxon>Paenibacillus</taxon>
    </lineage>
</organism>
<dbReference type="PANTHER" id="PTHR43884:SF12">
    <property type="entry name" value="ISOVALERYL-COA DEHYDROGENASE, MITOCHONDRIAL-RELATED"/>
    <property type="match status" value="1"/>
</dbReference>
<evidence type="ECO:0000313" key="9">
    <source>
        <dbReference type="EMBL" id="KAA8785050.1"/>
    </source>
</evidence>
<dbReference type="InterPro" id="IPR013786">
    <property type="entry name" value="AcylCoA_DH/ox_N"/>
</dbReference>
<proteinExistence type="inferred from homology"/>
<keyword evidence="4 5" id="KW-0274">FAD</keyword>
<dbReference type="Gene3D" id="2.40.110.10">
    <property type="entry name" value="Butyryl-CoA Dehydrogenase, subunit A, domain 2"/>
    <property type="match status" value="1"/>
</dbReference>
<dbReference type="Gene3D" id="1.20.140.10">
    <property type="entry name" value="Butyryl-CoA Dehydrogenase, subunit A, domain 3"/>
    <property type="match status" value="1"/>
</dbReference>
<reference evidence="9 10" key="1">
    <citation type="journal article" date="2019" name="J. Ind. Microbiol. Biotechnol.">
        <title>Paenibacillus amylolyticus 27C64 has a diverse set of carbohydrate-active enzymes and complete pectin deconstruction system.</title>
        <authorList>
            <person name="Keggi C."/>
            <person name="Doran-Peterson J."/>
        </authorList>
    </citation>
    <scope>NUCLEOTIDE SEQUENCE [LARGE SCALE GENOMIC DNA]</scope>
    <source>
        <strain evidence="9 10">27C64</strain>
    </source>
</reference>
<feature type="domain" description="Acyl-CoA dehydrogenase/oxidase C-terminal" evidence="6">
    <location>
        <begin position="222"/>
        <end position="369"/>
    </location>
</feature>
<dbReference type="Pfam" id="PF02771">
    <property type="entry name" value="Acyl-CoA_dh_N"/>
    <property type="match status" value="1"/>
</dbReference>
<sequence length="379" mass="41482">MVDHQEHFLKEAEQFVKHNIDPYATSFDRSEMLPREMIDKLAEKKYLSANLPIKYGGLELSPVNYGKFTEIIGKSCSAVRTLITVHSTLVGESISRWGTANQKDKWLPLISAGSVLGAFALSEPDTGSDAKGIQTTYRRTADGYILNGRKKWISFGGIANVFLTIAKDESSESITAFLVERESKGLCSTPISGMLAGRATHLAEIELDHVEVPAGNVLGKVGSGFTYVVNHALDHGRYSIAWAGVAIAQAALEEMVKYTRTRSQFGKKLCEFESVQTIISNATIDVEAARSYCIRAGELRGSRDPEGIMMTTMAKIFSSRVAMKVCTDAVQLHGANGLHSDFKAERLFREAKVLEIIEGNTQVLEKVVSGAVLSKYMSS</sequence>
<evidence type="ECO:0000256" key="5">
    <source>
        <dbReference type="RuleBase" id="RU362125"/>
    </source>
</evidence>
<evidence type="ECO:0000256" key="1">
    <source>
        <dbReference type="ARBA" id="ARBA00001974"/>
    </source>
</evidence>
<gene>
    <name evidence="9" type="ORF">EC604_14495</name>
</gene>
<evidence type="ECO:0000256" key="4">
    <source>
        <dbReference type="ARBA" id="ARBA00022827"/>
    </source>
</evidence>
<dbReference type="InterPro" id="IPR009075">
    <property type="entry name" value="AcylCo_DH/oxidase_C"/>
</dbReference>
<keyword evidence="3 5" id="KW-0285">Flavoprotein</keyword>
<dbReference type="InterPro" id="IPR037069">
    <property type="entry name" value="AcylCoA_DH/ox_N_sf"/>
</dbReference>
<dbReference type="Pfam" id="PF02770">
    <property type="entry name" value="Acyl-CoA_dh_M"/>
    <property type="match status" value="1"/>
</dbReference>
<dbReference type="Pfam" id="PF00441">
    <property type="entry name" value="Acyl-CoA_dh_1"/>
    <property type="match status" value="1"/>
</dbReference>
<dbReference type="PIRSF" id="PIRSF016578">
    <property type="entry name" value="HsaA"/>
    <property type="match status" value="1"/>
</dbReference>
<comment type="similarity">
    <text evidence="2 5">Belongs to the acyl-CoA dehydrogenase family.</text>
</comment>
<dbReference type="AlphaFoldDB" id="A0A5M9WTV2"/>
<evidence type="ECO:0000313" key="10">
    <source>
        <dbReference type="Proteomes" id="UP000323664"/>
    </source>
</evidence>